<dbReference type="GO" id="GO:0043565">
    <property type="term" value="F:sequence-specific DNA binding"/>
    <property type="evidence" value="ECO:0007669"/>
    <property type="project" value="InterPro"/>
</dbReference>
<evidence type="ECO:0000256" key="3">
    <source>
        <dbReference type="ARBA" id="ARBA00023163"/>
    </source>
</evidence>
<name>A0A2K8Z7G2_9BACT</name>
<dbReference type="PROSITE" id="PS00041">
    <property type="entry name" value="HTH_ARAC_FAMILY_1"/>
    <property type="match status" value="1"/>
</dbReference>
<keyword evidence="6" id="KW-1185">Reference proteome</keyword>
<reference evidence="5 6" key="1">
    <citation type="submission" date="2017-11" db="EMBL/GenBank/DDBJ databases">
        <title>Taxonomic description and genome sequences of Spirosoma HA7 sp. nov., isolated from pollen microhabitat of Corylus avellana.</title>
        <authorList>
            <person name="Ambika Manirajan B."/>
            <person name="Suarez C."/>
            <person name="Ratering S."/>
            <person name="Geissler-Plaum R."/>
            <person name="Cardinale M."/>
            <person name="Sylvia S."/>
        </authorList>
    </citation>
    <scope>NUCLEOTIDE SEQUENCE [LARGE SCALE GENOMIC DNA]</scope>
    <source>
        <strain evidence="5 6">HA7</strain>
    </source>
</reference>
<accession>A0A2K8Z7G2</accession>
<dbReference type="RefSeq" id="WP_100992378.1">
    <property type="nucleotide sequence ID" value="NZ_CP025096.1"/>
</dbReference>
<evidence type="ECO:0000313" key="6">
    <source>
        <dbReference type="Proteomes" id="UP000232883"/>
    </source>
</evidence>
<dbReference type="KEGG" id="spir:CWM47_30660"/>
<dbReference type="PRINTS" id="PR00032">
    <property type="entry name" value="HTHARAC"/>
</dbReference>
<gene>
    <name evidence="5" type="ORF">CWM47_30660</name>
</gene>
<dbReference type="InterPro" id="IPR009057">
    <property type="entry name" value="Homeodomain-like_sf"/>
</dbReference>
<dbReference type="SUPFAM" id="SSF46689">
    <property type="entry name" value="Homeodomain-like"/>
    <property type="match status" value="2"/>
</dbReference>
<dbReference type="PANTHER" id="PTHR47893:SF1">
    <property type="entry name" value="REGULATORY PROTEIN PCHR"/>
    <property type="match status" value="1"/>
</dbReference>
<sequence>MEILIDDGVSLFKRFADRLNTAVDATGKVIIPAQFGKGYLQRFKFSPGLRMMIRDYELKEDLLIKRTTAQVETEKVIVIFHNLSVSESENYNSGIKTNLLQSVQIFSGNIDAEMFFPSMILIKSIVIGIDIDYLKELLKVDYGNNIIGTITSHHQSFLFEEQLPAGIQKVAHEMLTSHIPDKLTNFYYKVKAEELLCLLIAELLKRENTTVSALNSNDVQTIYKIRDTILTQLDTPPNLDALATVANFSKSKLKRLFKQIFGISLFHYYQSFRMQEAANLLRAHKLSVSEVGFRLGFSNMSHFTRLFEEHIGVKPKRWSMES</sequence>
<dbReference type="PANTHER" id="PTHR47893">
    <property type="entry name" value="REGULATORY PROTEIN PCHR"/>
    <property type="match status" value="1"/>
</dbReference>
<dbReference type="EMBL" id="CP025096">
    <property type="protein sequence ID" value="AUD05826.1"/>
    <property type="molecule type" value="Genomic_DNA"/>
</dbReference>
<dbReference type="InterPro" id="IPR018062">
    <property type="entry name" value="HTH_AraC-typ_CS"/>
</dbReference>
<protein>
    <recommendedName>
        <fullName evidence="4">HTH araC/xylS-type domain-containing protein</fullName>
    </recommendedName>
</protein>
<dbReference type="Pfam" id="PF12833">
    <property type="entry name" value="HTH_18"/>
    <property type="match status" value="1"/>
</dbReference>
<evidence type="ECO:0000259" key="4">
    <source>
        <dbReference type="PROSITE" id="PS01124"/>
    </source>
</evidence>
<organism evidence="5 6">
    <name type="scientific">Spirosoma pollinicola</name>
    <dbReference type="NCBI Taxonomy" id="2057025"/>
    <lineage>
        <taxon>Bacteria</taxon>
        <taxon>Pseudomonadati</taxon>
        <taxon>Bacteroidota</taxon>
        <taxon>Cytophagia</taxon>
        <taxon>Cytophagales</taxon>
        <taxon>Cytophagaceae</taxon>
        <taxon>Spirosoma</taxon>
    </lineage>
</organism>
<dbReference type="OrthoDB" id="1156172at2"/>
<keyword evidence="2" id="KW-0238">DNA-binding</keyword>
<dbReference type="Gene3D" id="1.10.10.60">
    <property type="entry name" value="Homeodomain-like"/>
    <property type="match status" value="2"/>
</dbReference>
<dbReference type="InterPro" id="IPR053142">
    <property type="entry name" value="PchR_regulatory_protein"/>
</dbReference>
<dbReference type="AlphaFoldDB" id="A0A2K8Z7G2"/>
<feature type="domain" description="HTH araC/xylS-type" evidence="4">
    <location>
        <begin position="223"/>
        <end position="321"/>
    </location>
</feature>
<dbReference type="InterPro" id="IPR018060">
    <property type="entry name" value="HTH_AraC"/>
</dbReference>
<proteinExistence type="predicted"/>
<dbReference type="GO" id="GO:0003700">
    <property type="term" value="F:DNA-binding transcription factor activity"/>
    <property type="evidence" value="ECO:0007669"/>
    <property type="project" value="InterPro"/>
</dbReference>
<keyword evidence="3" id="KW-0804">Transcription</keyword>
<evidence type="ECO:0000256" key="2">
    <source>
        <dbReference type="ARBA" id="ARBA00023125"/>
    </source>
</evidence>
<dbReference type="PROSITE" id="PS01124">
    <property type="entry name" value="HTH_ARAC_FAMILY_2"/>
    <property type="match status" value="1"/>
</dbReference>
<dbReference type="InterPro" id="IPR020449">
    <property type="entry name" value="Tscrpt_reg_AraC-type_HTH"/>
</dbReference>
<dbReference type="SMART" id="SM00342">
    <property type="entry name" value="HTH_ARAC"/>
    <property type="match status" value="1"/>
</dbReference>
<keyword evidence="1" id="KW-0805">Transcription regulation</keyword>
<dbReference type="Proteomes" id="UP000232883">
    <property type="component" value="Chromosome"/>
</dbReference>
<evidence type="ECO:0000256" key="1">
    <source>
        <dbReference type="ARBA" id="ARBA00023015"/>
    </source>
</evidence>
<evidence type="ECO:0000313" key="5">
    <source>
        <dbReference type="EMBL" id="AUD05826.1"/>
    </source>
</evidence>